<evidence type="ECO:0000313" key="9">
    <source>
        <dbReference type="EMBL" id="ETX01697.1"/>
    </source>
</evidence>
<dbReference type="GO" id="GO:0019843">
    <property type="term" value="F:rRNA binding"/>
    <property type="evidence" value="ECO:0007669"/>
    <property type="project" value="UniProtKB-UniRule"/>
</dbReference>
<keyword evidence="3 8" id="KW-0694">RNA-binding</keyword>
<dbReference type="GO" id="GO:0005737">
    <property type="term" value="C:cytoplasm"/>
    <property type="evidence" value="ECO:0007669"/>
    <property type="project" value="UniProtKB-ARBA"/>
</dbReference>
<dbReference type="PANTHER" id="PTHR11758">
    <property type="entry name" value="40S RIBOSOMAL PROTEIN S15A"/>
    <property type="match status" value="1"/>
</dbReference>
<dbReference type="GO" id="GO:0005840">
    <property type="term" value="C:ribosome"/>
    <property type="evidence" value="ECO:0007669"/>
    <property type="project" value="UniProtKB-KW"/>
</dbReference>
<accession>W4LWE5</accession>
<evidence type="ECO:0000256" key="8">
    <source>
        <dbReference type="HAMAP-Rule" id="MF_01302"/>
    </source>
</evidence>
<evidence type="ECO:0000256" key="1">
    <source>
        <dbReference type="ARBA" id="ARBA00006471"/>
    </source>
</evidence>
<dbReference type="FunFam" id="3.30.1490.10:FF:000001">
    <property type="entry name" value="30S ribosomal protein S8"/>
    <property type="match status" value="1"/>
</dbReference>
<dbReference type="HAMAP" id="MF_01302_B">
    <property type="entry name" value="Ribosomal_uS8_B"/>
    <property type="match status" value="1"/>
</dbReference>
<evidence type="ECO:0000256" key="2">
    <source>
        <dbReference type="ARBA" id="ARBA00022730"/>
    </source>
</evidence>
<dbReference type="Gene3D" id="3.30.1490.10">
    <property type="match status" value="1"/>
</dbReference>
<evidence type="ECO:0000313" key="10">
    <source>
        <dbReference type="Proteomes" id="UP000019141"/>
    </source>
</evidence>
<keyword evidence="10" id="KW-1185">Reference proteome</keyword>
<gene>
    <name evidence="8" type="primary">rpsH</name>
    <name evidence="9" type="ORF">ETSY1_06360</name>
</gene>
<organism evidence="9 10">
    <name type="scientific">Entotheonella factor</name>
    <dbReference type="NCBI Taxonomy" id="1429438"/>
    <lineage>
        <taxon>Bacteria</taxon>
        <taxon>Pseudomonadati</taxon>
        <taxon>Nitrospinota/Tectimicrobiota group</taxon>
        <taxon>Candidatus Tectimicrobiota</taxon>
        <taxon>Candidatus Entotheonellia</taxon>
        <taxon>Candidatus Entotheonellales</taxon>
        <taxon>Candidatus Entotheonellaceae</taxon>
        <taxon>Candidatus Entotheonella</taxon>
    </lineage>
</organism>
<sequence length="142" mass="16111">MIFEGAAQDVMMTDPIADMLTRVRNGLQARHERVQMPASRMKREIARVLKEEGYIRDFQVHAEGHPQGILDVELKYDFREESAIRMLRRVSTPGKRKYVRCKDMPTVLGGSGVAIVSTSQGLLTDRQCRDANVGGEVICYVW</sequence>
<evidence type="ECO:0000256" key="7">
    <source>
        <dbReference type="ARBA" id="ARBA00046740"/>
    </source>
</evidence>
<protein>
    <recommendedName>
        <fullName evidence="6 8">Small ribosomal subunit protein uS8</fullName>
    </recommendedName>
</protein>
<evidence type="ECO:0000256" key="3">
    <source>
        <dbReference type="ARBA" id="ARBA00022884"/>
    </source>
</evidence>
<evidence type="ECO:0000256" key="6">
    <source>
        <dbReference type="ARBA" id="ARBA00035258"/>
    </source>
</evidence>
<dbReference type="Pfam" id="PF00410">
    <property type="entry name" value="Ribosomal_S8"/>
    <property type="match status" value="1"/>
</dbReference>
<keyword evidence="2 8" id="KW-0699">rRNA-binding</keyword>
<dbReference type="GO" id="GO:0003735">
    <property type="term" value="F:structural constituent of ribosome"/>
    <property type="evidence" value="ECO:0007669"/>
    <property type="project" value="InterPro"/>
</dbReference>
<dbReference type="InterPro" id="IPR000630">
    <property type="entry name" value="Ribosomal_uS8"/>
</dbReference>
<dbReference type="FunFam" id="3.30.1370.30:FF:000002">
    <property type="entry name" value="30S ribosomal protein S8"/>
    <property type="match status" value="1"/>
</dbReference>
<dbReference type="GO" id="GO:0006412">
    <property type="term" value="P:translation"/>
    <property type="evidence" value="ECO:0007669"/>
    <property type="project" value="UniProtKB-UniRule"/>
</dbReference>
<reference evidence="9 10" key="1">
    <citation type="journal article" date="2014" name="Nature">
        <title>An environmental bacterial taxon with a large and distinct metabolic repertoire.</title>
        <authorList>
            <person name="Wilson M.C."/>
            <person name="Mori T."/>
            <person name="Ruckert C."/>
            <person name="Uria A.R."/>
            <person name="Helf M.J."/>
            <person name="Takada K."/>
            <person name="Gernert C."/>
            <person name="Steffens U.A."/>
            <person name="Heycke N."/>
            <person name="Schmitt S."/>
            <person name="Rinke C."/>
            <person name="Helfrich E.J."/>
            <person name="Brachmann A.O."/>
            <person name="Gurgui C."/>
            <person name="Wakimoto T."/>
            <person name="Kracht M."/>
            <person name="Crusemann M."/>
            <person name="Hentschel U."/>
            <person name="Abe I."/>
            <person name="Matsunaga S."/>
            <person name="Kalinowski J."/>
            <person name="Takeyama H."/>
            <person name="Piel J."/>
        </authorList>
    </citation>
    <scope>NUCLEOTIDE SEQUENCE [LARGE SCALE GENOMIC DNA]</scope>
    <source>
        <strain evidence="10">TSY1</strain>
    </source>
</reference>
<dbReference type="Gene3D" id="3.30.1370.30">
    <property type="match status" value="1"/>
</dbReference>
<dbReference type="SUPFAM" id="SSF56047">
    <property type="entry name" value="Ribosomal protein S8"/>
    <property type="match status" value="1"/>
</dbReference>
<evidence type="ECO:0000256" key="5">
    <source>
        <dbReference type="ARBA" id="ARBA00023274"/>
    </source>
</evidence>
<name>W4LWE5_ENTF1</name>
<dbReference type="Proteomes" id="UP000019141">
    <property type="component" value="Unassembled WGS sequence"/>
</dbReference>
<dbReference type="GO" id="GO:1990904">
    <property type="term" value="C:ribonucleoprotein complex"/>
    <property type="evidence" value="ECO:0007669"/>
    <property type="project" value="UniProtKB-KW"/>
</dbReference>
<keyword evidence="5 8" id="KW-0687">Ribonucleoprotein</keyword>
<evidence type="ECO:0000256" key="4">
    <source>
        <dbReference type="ARBA" id="ARBA00022980"/>
    </source>
</evidence>
<comment type="function">
    <text evidence="8">One of the primary rRNA binding proteins, it binds directly to 16S rRNA central domain where it helps coordinate assembly of the platform of the 30S subunit.</text>
</comment>
<proteinExistence type="inferred from homology"/>
<dbReference type="NCBIfam" id="NF001109">
    <property type="entry name" value="PRK00136.1"/>
    <property type="match status" value="1"/>
</dbReference>
<dbReference type="EMBL" id="AZHW01000207">
    <property type="protein sequence ID" value="ETX01697.1"/>
    <property type="molecule type" value="Genomic_DNA"/>
</dbReference>
<dbReference type="PATRIC" id="fig|1429438.4.peg.1402"/>
<dbReference type="HOGENOM" id="CLU_098428_0_2_7"/>
<dbReference type="InterPro" id="IPR035987">
    <property type="entry name" value="Ribosomal_uS8_sf"/>
</dbReference>
<keyword evidence="4 8" id="KW-0689">Ribosomal protein</keyword>
<dbReference type="AlphaFoldDB" id="W4LWE5"/>
<comment type="similarity">
    <text evidence="1 8">Belongs to the universal ribosomal protein uS8 family.</text>
</comment>
<comment type="subunit">
    <text evidence="7 8">Part of the 30S ribosomal subunit. Contacts proteins S5 and S12.</text>
</comment>
<comment type="caution">
    <text evidence="9">The sequence shown here is derived from an EMBL/GenBank/DDBJ whole genome shotgun (WGS) entry which is preliminary data.</text>
</comment>